<reference evidence="3" key="1">
    <citation type="submission" date="2020-06" db="EMBL/GenBank/DDBJ databases">
        <title>Draft genomic sequence of Geomonas sp. Red330.</title>
        <authorList>
            <person name="Itoh H."/>
            <person name="Zhenxing X."/>
            <person name="Ushijima N."/>
            <person name="Masuda Y."/>
            <person name="Shiratori Y."/>
            <person name="Senoo K."/>
        </authorList>
    </citation>
    <scope>NUCLEOTIDE SEQUENCE [LARGE SCALE GENOMIC DNA]</scope>
    <source>
        <strain evidence="3">Red330</strain>
    </source>
</reference>
<evidence type="ECO:0008006" key="4">
    <source>
        <dbReference type="Google" id="ProtNLM"/>
    </source>
</evidence>
<keyword evidence="3" id="KW-1185">Reference proteome</keyword>
<feature type="chain" id="PRO_5027542733" description="Lipoprotein" evidence="1">
    <location>
        <begin position="24"/>
        <end position="530"/>
    </location>
</feature>
<organism evidence="2 3">
    <name type="scientific">Geomonas silvestris</name>
    <dbReference type="NCBI Taxonomy" id="2740184"/>
    <lineage>
        <taxon>Bacteria</taxon>
        <taxon>Pseudomonadati</taxon>
        <taxon>Thermodesulfobacteriota</taxon>
        <taxon>Desulfuromonadia</taxon>
        <taxon>Geobacterales</taxon>
        <taxon>Geobacteraceae</taxon>
        <taxon>Geomonas</taxon>
    </lineage>
</organism>
<proteinExistence type="predicted"/>
<evidence type="ECO:0000313" key="2">
    <source>
        <dbReference type="EMBL" id="GFO59182.1"/>
    </source>
</evidence>
<comment type="caution">
    <text evidence="2">The sequence shown here is derived from an EMBL/GenBank/DDBJ whole genome shotgun (WGS) entry which is preliminary data.</text>
</comment>
<sequence length="530" mass="53825">MRKAIPFYLLLSLLALCFLYGCGGGSGGGAASTPTVSGTVFAGPVTGTTLTVKDTSGNLVAGPFTVNSSDGSFQVPVPGSALSRDLIFQATGGSYTDEATGTSGVSLGSFSAFVAAGSASGSRVTLDPASTIIQKLVARGMTLTAAKLAFQQAFGFVPDSSVAPVFANISCNAPTASRVAGVHAAYFSQLTKDLALAPGKQSELVEALAEDLADGTLDGRNGAAAVTTASGTPVPEDVGVAFATAAINYESGSFNKSKVAGSTLEPPAFSSVSLTPSYRVDYIAPAGGDVAGKDTFQFQVTKRSDGSPALGLASQIALTPLMVMGTMSSSSTWANAVTETRNPGVYAGTVYYSMATTGIDMYWKLSIVIGTETATFYPNVKALPAGNTISAKLANSGDKVGATNRTYRIWRDTLSTATGGSYDLTVFVSSTDAGLALPVYAGQQWTQPQLTLGSVEVAISSDGSTWTALAPVGTTGRYTAAGLAMTAGTTAKYYLRLTINGTTYTTNGNAPDGNSNPALSNGFAAFSVTP</sequence>
<evidence type="ECO:0000256" key="1">
    <source>
        <dbReference type="SAM" id="SignalP"/>
    </source>
</evidence>
<dbReference type="Proteomes" id="UP000556026">
    <property type="component" value="Unassembled WGS sequence"/>
</dbReference>
<feature type="signal peptide" evidence="1">
    <location>
        <begin position="1"/>
        <end position="23"/>
    </location>
</feature>
<name>A0A6V8MGU6_9BACT</name>
<dbReference type="PROSITE" id="PS51257">
    <property type="entry name" value="PROKAR_LIPOPROTEIN"/>
    <property type="match status" value="1"/>
</dbReference>
<evidence type="ECO:0000313" key="3">
    <source>
        <dbReference type="Proteomes" id="UP000556026"/>
    </source>
</evidence>
<dbReference type="AlphaFoldDB" id="A0A6V8MGU6"/>
<dbReference type="EMBL" id="BLXX01000003">
    <property type="protein sequence ID" value="GFO59182.1"/>
    <property type="molecule type" value="Genomic_DNA"/>
</dbReference>
<keyword evidence="1" id="KW-0732">Signal</keyword>
<dbReference type="RefSeq" id="WP_183354014.1">
    <property type="nucleotide sequence ID" value="NZ_BLXX01000003.1"/>
</dbReference>
<accession>A0A6V8MGU6</accession>
<gene>
    <name evidence="2" type="ORF">GMST_15070</name>
</gene>
<protein>
    <recommendedName>
        <fullName evidence="4">Lipoprotein</fullName>
    </recommendedName>
</protein>